<dbReference type="SMART" id="SM00388">
    <property type="entry name" value="HisKA"/>
    <property type="match status" value="1"/>
</dbReference>
<evidence type="ECO:0000256" key="1">
    <source>
        <dbReference type="ARBA" id="ARBA00000085"/>
    </source>
</evidence>
<dbReference type="SMART" id="SM00448">
    <property type="entry name" value="REC"/>
    <property type="match status" value="1"/>
</dbReference>
<protein>
    <recommendedName>
        <fullName evidence="2">histidine kinase</fullName>
        <ecNumber evidence="2">2.7.13.3</ecNumber>
    </recommendedName>
</protein>
<dbReference type="InterPro" id="IPR004358">
    <property type="entry name" value="Sig_transdc_His_kin-like_C"/>
</dbReference>
<comment type="catalytic activity">
    <reaction evidence="1">
        <text>ATP + protein L-histidine = ADP + protein N-phospho-L-histidine.</text>
        <dbReference type="EC" id="2.7.13.3"/>
    </reaction>
</comment>
<dbReference type="InterPro" id="IPR003594">
    <property type="entry name" value="HATPase_dom"/>
</dbReference>
<dbReference type="PROSITE" id="PS50109">
    <property type="entry name" value="HIS_KIN"/>
    <property type="match status" value="1"/>
</dbReference>
<dbReference type="EC" id="2.7.13.3" evidence="2"/>
<dbReference type="Gene3D" id="3.30.565.10">
    <property type="entry name" value="Histidine kinase-like ATPase, C-terminal domain"/>
    <property type="match status" value="1"/>
</dbReference>
<dbReference type="PROSITE" id="PS50110">
    <property type="entry name" value="RESPONSE_REGULATORY"/>
    <property type="match status" value="1"/>
</dbReference>
<comment type="caution">
    <text evidence="7">The sequence shown here is derived from an EMBL/GenBank/DDBJ whole genome shotgun (WGS) entry which is preliminary data.</text>
</comment>
<name>A0ABQ3CTI5_9RHOB</name>
<evidence type="ECO:0000259" key="6">
    <source>
        <dbReference type="PROSITE" id="PS50110"/>
    </source>
</evidence>
<dbReference type="EMBL" id="BMZF01000001">
    <property type="protein sequence ID" value="GHA40812.1"/>
    <property type="molecule type" value="Genomic_DNA"/>
</dbReference>
<keyword evidence="8" id="KW-1185">Reference proteome</keyword>
<evidence type="ECO:0000256" key="2">
    <source>
        <dbReference type="ARBA" id="ARBA00012438"/>
    </source>
</evidence>
<evidence type="ECO:0000313" key="7">
    <source>
        <dbReference type="EMBL" id="GHA40812.1"/>
    </source>
</evidence>
<evidence type="ECO:0000256" key="4">
    <source>
        <dbReference type="PROSITE-ProRule" id="PRU00169"/>
    </source>
</evidence>
<gene>
    <name evidence="7" type="ORF">GCM10008927_01300</name>
</gene>
<feature type="modified residue" description="4-aspartylphosphate" evidence="4">
    <location>
        <position position="493"/>
    </location>
</feature>
<reference evidence="8" key="1">
    <citation type="journal article" date="2019" name="Int. J. Syst. Evol. Microbiol.">
        <title>The Global Catalogue of Microorganisms (GCM) 10K type strain sequencing project: providing services to taxonomists for standard genome sequencing and annotation.</title>
        <authorList>
            <consortium name="The Broad Institute Genomics Platform"/>
            <consortium name="The Broad Institute Genome Sequencing Center for Infectious Disease"/>
            <person name="Wu L."/>
            <person name="Ma J."/>
        </authorList>
    </citation>
    <scope>NUCLEOTIDE SEQUENCE [LARGE SCALE GENOMIC DNA]</scope>
    <source>
        <strain evidence="8">KCTC 32465</strain>
    </source>
</reference>
<dbReference type="SUPFAM" id="SSF47384">
    <property type="entry name" value="Homodimeric domain of signal transducing histidine kinase"/>
    <property type="match status" value="1"/>
</dbReference>
<proteinExistence type="predicted"/>
<dbReference type="InterPro" id="IPR011006">
    <property type="entry name" value="CheY-like_superfamily"/>
</dbReference>
<dbReference type="PANTHER" id="PTHR43065">
    <property type="entry name" value="SENSOR HISTIDINE KINASE"/>
    <property type="match status" value="1"/>
</dbReference>
<dbReference type="PRINTS" id="PR00344">
    <property type="entry name" value="BCTRLSENSOR"/>
</dbReference>
<dbReference type="InterPro" id="IPR036097">
    <property type="entry name" value="HisK_dim/P_sf"/>
</dbReference>
<dbReference type="SUPFAM" id="SSF52172">
    <property type="entry name" value="CheY-like"/>
    <property type="match status" value="1"/>
</dbReference>
<accession>A0ABQ3CTI5</accession>
<dbReference type="Proteomes" id="UP000634455">
    <property type="component" value="Unassembled WGS sequence"/>
</dbReference>
<dbReference type="InterPro" id="IPR001789">
    <property type="entry name" value="Sig_transdc_resp-reg_receiver"/>
</dbReference>
<dbReference type="SUPFAM" id="SSF55874">
    <property type="entry name" value="ATPase domain of HSP90 chaperone/DNA topoisomerase II/histidine kinase"/>
    <property type="match status" value="1"/>
</dbReference>
<evidence type="ECO:0000313" key="8">
    <source>
        <dbReference type="Proteomes" id="UP000634455"/>
    </source>
</evidence>
<dbReference type="PANTHER" id="PTHR43065:SF42">
    <property type="entry name" value="TWO-COMPONENT SENSOR PPRA"/>
    <property type="match status" value="1"/>
</dbReference>
<dbReference type="Pfam" id="PF02518">
    <property type="entry name" value="HATPase_c"/>
    <property type="match status" value="1"/>
</dbReference>
<dbReference type="InterPro" id="IPR005467">
    <property type="entry name" value="His_kinase_dom"/>
</dbReference>
<organism evidence="7 8">
    <name type="scientific">Paramylibacter ulvae</name>
    <dbReference type="NCBI Taxonomy" id="1651968"/>
    <lineage>
        <taxon>Bacteria</taxon>
        <taxon>Pseudomonadati</taxon>
        <taxon>Pseudomonadota</taxon>
        <taxon>Alphaproteobacteria</taxon>
        <taxon>Rhodobacterales</taxon>
        <taxon>Paracoccaceae</taxon>
        <taxon>Paramylibacter</taxon>
    </lineage>
</organism>
<dbReference type="InterPro" id="IPR003661">
    <property type="entry name" value="HisK_dim/P_dom"/>
</dbReference>
<dbReference type="CDD" id="cd00082">
    <property type="entry name" value="HisKA"/>
    <property type="match status" value="1"/>
</dbReference>
<feature type="domain" description="Histidine kinase" evidence="5">
    <location>
        <begin position="195"/>
        <end position="418"/>
    </location>
</feature>
<feature type="domain" description="Response regulatory" evidence="6">
    <location>
        <begin position="442"/>
        <end position="558"/>
    </location>
</feature>
<evidence type="ECO:0000256" key="3">
    <source>
        <dbReference type="ARBA" id="ARBA00022553"/>
    </source>
</evidence>
<dbReference type="Gene3D" id="3.40.50.2300">
    <property type="match status" value="1"/>
</dbReference>
<sequence length="559" mass="61279">MLPSSLSFLIAMASVTTFGLVFFLTGQKGSDAIDVLKKKRARSRNVISALFQRKREAVPSHLIPKQIHNFNLLDDLPIALVTIDIHGQTTRCNTAARELLGCSGNESPLFSELTQGLGRSVSQWITSEQRNQSVSKPQILKVKRANKDVFVQVSLSKTRGNGLLAVLSDATELKTLEAQFVQSQKMQAIGQLAGGVAHDFNNLLTAISGYCDLLKLRHDKGDASYSDLEQIGHNANRAAALVGQLLAFSRKQTLQPKRVQVNDILSDLTHLLNRLVGATIKLHLEQDKFLPLAFVDGRQMEQVILNLVVNARDAMPDGGNVWVRSKSIKYSQNQKRDKVDIVQGEYVCIEVEDEGVGISKENQSKIFEPFFSTKNVGEGTGLGLSTAYGIVKQTGGYIFVENGEHEGAKFTVLLPVAQSTAVVDETSEEKNVVRANGLSGALALLVEDEDPVRAFATRALELQGVNVVAARSGEEAVDLVKKHCDRIDVIVSDVIMPGMNGPEWVRKARKDCPNAKVIFMSGYAEEVFEDKNNTIEDYEFLAKPFSLQALVEMVSKTVA</sequence>
<dbReference type="SMART" id="SM00387">
    <property type="entry name" value="HATPase_c"/>
    <property type="match status" value="1"/>
</dbReference>
<dbReference type="Gene3D" id="1.10.287.130">
    <property type="match status" value="1"/>
</dbReference>
<dbReference type="Pfam" id="PF00072">
    <property type="entry name" value="Response_reg"/>
    <property type="match status" value="1"/>
</dbReference>
<dbReference type="Gene3D" id="3.30.450.20">
    <property type="entry name" value="PAS domain"/>
    <property type="match status" value="1"/>
</dbReference>
<dbReference type="Pfam" id="PF00512">
    <property type="entry name" value="HisKA"/>
    <property type="match status" value="1"/>
</dbReference>
<dbReference type="InterPro" id="IPR036890">
    <property type="entry name" value="HATPase_C_sf"/>
</dbReference>
<keyword evidence="3 4" id="KW-0597">Phosphoprotein</keyword>
<evidence type="ECO:0000259" key="5">
    <source>
        <dbReference type="PROSITE" id="PS50109"/>
    </source>
</evidence>